<dbReference type="HOGENOM" id="CLU_723631_0_0_1"/>
<accession>E3Q3E2</accession>
<organism evidence="2">
    <name type="scientific">Colletotrichum graminicola (strain M1.001 / M2 / FGSC 10212)</name>
    <name type="common">Maize anthracnose fungus</name>
    <name type="synonym">Glomerella graminicola</name>
    <dbReference type="NCBI Taxonomy" id="645133"/>
    <lineage>
        <taxon>Eukaryota</taxon>
        <taxon>Fungi</taxon>
        <taxon>Dikarya</taxon>
        <taxon>Ascomycota</taxon>
        <taxon>Pezizomycotina</taxon>
        <taxon>Sordariomycetes</taxon>
        <taxon>Hypocreomycetidae</taxon>
        <taxon>Glomerellales</taxon>
        <taxon>Glomerellaceae</taxon>
        <taxon>Colletotrichum</taxon>
        <taxon>Colletotrichum graminicola species complex</taxon>
    </lineage>
</organism>
<dbReference type="EMBL" id="GG697332">
    <property type="protein sequence ID" value="EFQ25544.1"/>
    <property type="molecule type" value="Genomic_DNA"/>
</dbReference>
<evidence type="ECO:0000313" key="2">
    <source>
        <dbReference type="Proteomes" id="UP000008782"/>
    </source>
</evidence>
<keyword evidence="2" id="KW-1185">Reference proteome</keyword>
<dbReference type="OrthoDB" id="4736382at2759"/>
<dbReference type="GeneID" id="24406053"/>
<evidence type="ECO:0000313" key="1">
    <source>
        <dbReference type="EMBL" id="EFQ25544.1"/>
    </source>
</evidence>
<reference evidence="2" key="1">
    <citation type="journal article" date="2012" name="Nat. Genet.">
        <title>Lifestyle transitions in plant pathogenic Colletotrichum fungi deciphered by genome and transcriptome analyses.</title>
        <authorList>
            <person name="O'Connell R.J."/>
            <person name="Thon M.R."/>
            <person name="Hacquard S."/>
            <person name="Amyotte S.G."/>
            <person name="Kleemann J."/>
            <person name="Torres M.F."/>
            <person name="Damm U."/>
            <person name="Buiate E.A."/>
            <person name="Epstein L."/>
            <person name="Alkan N."/>
            <person name="Altmueller J."/>
            <person name="Alvarado-Balderrama L."/>
            <person name="Bauser C.A."/>
            <person name="Becker C."/>
            <person name="Birren B.W."/>
            <person name="Chen Z."/>
            <person name="Choi J."/>
            <person name="Crouch J.A."/>
            <person name="Duvick J.P."/>
            <person name="Farman M.A."/>
            <person name="Gan P."/>
            <person name="Heiman D."/>
            <person name="Henrissat B."/>
            <person name="Howard R.J."/>
            <person name="Kabbage M."/>
            <person name="Koch C."/>
            <person name="Kracher B."/>
            <person name="Kubo Y."/>
            <person name="Law A.D."/>
            <person name="Lebrun M.-H."/>
            <person name="Lee Y.-H."/>
            <person name="Miyara I."/>
            <person name="Moore N."/>
            <person name="Neumann U."/>
            <person name="Nordstroem K."/>
            <person name="Panaccione D.G."/>
            <person name="Panstruga R."/>
            <person name="Place M."/>
            <person name="Proctor R.H."/>
            <person name="Prusky D."/>
            <person name="Rech G."/>
            <person name="Reinhardt R."/>
            <person name="Rollins J.A."/>
            <person name="Rounsley S."/>
            <person name="Schardl C.L."/>
            <person name="Schwartz D.C."/>
            <person name="Shenoy N."/>
            <person name="Shirasu K."/>
            <person name="Sikhakolli U.R."/>
            <person name="Stueber K."/>
            <person name="Sukno S.A."/>
            <person name="Sweigard J.A."/>
            <person name="Takano Y."/>
            <person name="Takahara H."/>
            <person name="Trail F."/>
            <person name="van der Does H.C."/>
            <person name="Voll L.M."/>
            <person name="Will I."/>
            <person name="Young S."/>
            <person name="Zeng Q."/>
            <person name="Zhang J."/>
            <person name="Zhou S."/>
            <person name="Dickman M.B."/>
            <person name="Schulze-Lefert P."/>
            <person name="Ver Loren van Themaat E."/>
            <person name="Ma L.-J."/>
            <person name="Vaillancourt L.J."/>
        </authorList>
    </citation>
    <scope>NUCLEOTIDE SEQUENCE [LARGE SCALE GENOMIC DNA]</scope>
    <source>
        <strain evidence="2">M1.001 / M2 / FGSC 10212</strain>
    </source>
</reference>
<dbReference type="Proteomes" id="UP000008782">
    <property type="component" value="Unassembled WGS sequence"/>
</dbReference>
<protein>
    <submittedName>
        <fullName evidence="1">Uncharacterized protein</fullName>
    </submittedName>
</protein>
<dbReference type="RefSeq" id="XP_008089564.1">
    <property type="nucleotide sequence ID" value="XM_008091373.1"/>
</dbReference>
<gene>
    <name evidence="1" type="ORF">GLRG_00688</name>
</gene>
<dbReference type="AlphaFoldDB" id="E3Q3E2"/>
<name>E3Q3E2_COLGM</name>
<sequence>MIRPSWGGPTELRLESQLQREKFPQYQSHVSAPDPTGTYWFDQYAPTAYKTPYGYQPVLHFYNKLLYPSTTQKRQLEDPGEMLPSSAARQMPPIDGFNDISSSPDTAPDFMEGPKAKRARLELKNNNFAQVPTAKPAQMSMDNLKHQGMEQGTTNFCDIAPSEEPAAPVDSDKADDTYADGNKNKHFPCSQFIKGVGHKTQPKDSPTMPSSFQIPQIWDNNACTNSTSAQGPTSVPTSLSTATQSTMVSTDTSSMFSDAAWSQIFNKMEFGPQNNHQASNSFHFPQLLEAHDPVMNQAVQDSLEAFVGDAIVETDTSGYVWDGENLGQSGSEVMAVPEQSGFNNGLDFLDGLDHFDDDIDWSFDPLLGDDLLPGAYLTHGVD</sequence>
<dbReference type="VEuPathDB" id="FungiDB:GLRG_00688"/>
<proteinExistence type="predicted"/>